<dbReference type="GO" id="GO:0005634">
    <property type="term" value="C:nucleus"/>
    <property type="evidence" value="ECO:0007669"/>
    <property type="project" value="UniProtKB-SubCell"/>
</dbReference>
<evidence type="ECO:0000256" key="4">
    <source>
        <dbReference type="ARBA" id="ARBA00023163"/>
    </source>
</evidence>
<keyword evidence="5" id="KW-0539">Nucleus</keyword>
<evidence type="ECO:0000256" key="5">
    <source>
        <dbReference type="ARBA" id="ARBA00023242"/>
    </source>
</evidence>
<dbReference type="Pfam" id="PF00249">
    <property type="entry name" value="Myb_DNA-binding"/>
    <property type="match status" value="1"/>
</dbReference>
<dbReference type="GO" id="GO:0003677">
    <property type="term" value="F:DNA binding"/>
    <property type="evidence" value="ECO:0007669"/>
    <property type="project" value="UniProtKB-KW"/>
</dbReference>
<keyword evidence="4" id="KW-0804">Transcription</keyword>
<accession>A0ABD3DRG3</accession>
<dbReference type="InterPro" id="IPR001005">
    <property type="entry name" value="SANT/Myb"/>
</dbReference>
<comment type="caution">
    <text evidence="7">The sequence shown here is derived from an EMBL/GenBank/DDBJ whole genome shotgun (WGS) entry which is preliminary data.</text>
</comment>
<dbReference type="InterPro" id="IPR006447">
    <property type="entry name" value="Myb_dom_plants"/>
</dbReference>
<dbReference type="InterPro" id="IPR009057">
    <property type="entry name" value="Homeodomain-like_sf"/>
</dbReference>
<keyword evidence="3" id="KW-0238">DNA-binding</keyword>
<dbReference type="CDD" id="cd00167">
    <property type="entry name" value="SANT"/>
    <property type="match status" value="1"/>
</dbReference>
<keyword evidence="8" id="KW-1185">Reference proteome</keyword>
<dbReference type="NCBIfam" id="TIGR01557">
    <property type="entry name" value="myb_SHAQKYF"/>
    <property type="match status" value="1"/>
</dbReference>
<dbReference type="GO" id="GO:0006355">
    <property type="term" value="P:regulation of DNA-templated transcription"/>
    <property type="evidence" value="ECO:0007669"/>
    <property type="project" value="UniProtKB-ARBA"/>
</dbReference>
<sequence length="145" mass="16139">MSSGGEIMLFGVRIKVDSSGTEMPKAAVEEAGGATSYAAAGERRRGVSWTVEEHRLFLIIGLEKLGRGDWKGISTKFVKTRTPTQVASHAQKYYDRLSKPSKPSRRRSSLFNIMINSSAIFDRRAGPKHVLDKQSFWVPVWGPKN</sequence>
<gene>
    <name evidence="7" type="ORF">CASFOL_014394</name>
</gene>
<dbReference type="SUPFAM" id="SSF46689">
    <property type="entry name" value="Homeodomain-like"/>
    <property type="match status" value="1"/>
</dbReference>
<evidence type="ECO:0000256" key="3">
    <source>
        <dbReference type="ARBA" id="ARBA00023125"/>
    </source>
</evidence>
<organism evidence="7 8">
    <name type="scientific">Castilleja foliolosa</name>
    <dbReference type="NCBI Taxonomy" id="1961234"/>
    <lineage>
        <taxon>Eukaryota</taxon>
        <taxon>Viridiplantae</taxon>
        <taxon>Streptophyta</taxon>
        <taxon>Embryophyta</taxon>
        <taxon>Tracheophyta</taxon>
        <taxon>Spermatophyta</taxon>
        <taxon>Magnoliopsida</taxon>
        <taxon>eudicotyledons</taxon>
        <taxon>Gunneridae</taxon>
        <taxon>Pentapetalae</taxon>
        <taxon>asterids</taxon>
        <taxon>lamiids</taxon>
        <taxon>Lamiales</taxon>
        <taxon>Orobanchaceae</taxon>
        <taxon>Pedicularideae</taxon>
        <taxon>Castillejinae</taxon>
        <taxon>Castilleja</taxon>
    </lineage>
</organism>
<dbReference type="Gene3D" id="1.10.10.60">
    <property type="entry name" value="Homeodomain-like"/>
    <property type="match status" value="1"/>
</dbReference>
<dbReference type="SMART" id="SM00717">
    <property type="entry name" value="SANT"/>
    <property type="match status" value="1"/>
</dbReference>
<evidence type="ECO:0000259" key="6">
    <source>
        <dbReference type="PROSITE" id="PS51294"/>
    </source>
</evidence>
<dbReference type="InterPro" id="IPR017930">
    <property type="entry name" value="Myb_dom"/>
</dbReference>
<dbReference type="InterPro" id="IPR052245">
    <property type="entry name" value="Plant_Stress_Dev_TF"/>
</dbReference>
<dbReference type="PROSITE" id="PS51294">
    <property type="entry name" value="HTH_MYB"/>
    <property type="match status" value="1"/>
</dbReference>
<evidence type="ECO:0000313" key="8">
    <source>
        <dbReference type="Proteomes" id="UP001632038"/>
    </source>
</evidence>
<keyword evidence="2" id="KW-0805">Transcription regulation</keyword>
<feature type="domain" description="HTH myb-type" evidence="6">
    <location>
        <begin position="41"/>
        <end position="98"/>
    </location>
</feature>
<dbReference type="Proteomes" id="UP001632038">
    <property type="component" value="Unassembled WGS sequence"/>
</dbReference>
<reference evidence="8" key="1">
    <citation type="journal article" date="2024" name="IScience">
        <title>Strigolactones Initiate the Formation of Haustorium-like Structures in Castilleja.</title>
        <authorList>
            <person name="Buerger M."/>
            <person name="Peterson D."/>
            <person name="Chory J."/>
        </authorList>
    </citation>
    <scope>NUCLEOTIDE SEQUENCE [LARGE SCALE GENOMIC DNA]</scope>
</reference>
<dbReference type="FunFam" id="1.10.10.60:FF:000009">
    <property type="entry name" value="transcription factor MYB1R1"/>
    <property type="match status" value="1"/>
</dbReference>
<dbReference type="EMBL" id="JAVIJP010000016">
    <property type="protein sequence ID" value="KAL3643579.1"/>
    <property type="molecule type" value="Genomic_DNA"/>
</dbReference>
<dbReference type="PANTHER" id="PTHR44191">
    <property type="entry name" value="TRANSCRIPTION FACTOR KUA1"/>
    <property type="match status" value="1"/>
</dbReference>
<evidence type="ECO:0000256" key="1">
    <source>
        <dbReference type="ARBA" id="ARBA00004123"/>
    </source>
</evidence>
<dbReference type="AlphaFoldDB" id="A0ABD3DRG3"/>
<evidence type="ECO:0000313" key="7">
    <source>
        <dbReference type="EMBL" id="KAL3643579.1"/>
    </source>
</evidence>
<comment type="subcellular location">
    <subcellularLocation>
        <location evidence="1">Nucleus</location>
    </subcellularLocation>
</comment>
<evidence type="ECO:0000256" key="2">
    <source>
        <dbReference type="ARBA" id="ARBA00023015"/>
    </source>
</evidence>
<protein>
    <recommendedName>
        <fullName evidence="6">HTH myb-type domain-containing protein</fullName>
    </recommendedName>
</protein>
<proteinExistence type="predicted"/>
<name>A0ABD3DRG3_9LAMI</name>
<dbReference type="PANTHER" id="PTHR44191:SF62">
    <property type="entry name" value="OS04G0341900 PROTEIN"/>
    <property type="match status" value="1"/>
</dbReference>